<keyword evidence="5" id="KW-1185">Reference proteome</keyword>
<dbReference type="InterPro" id="IPR029753">
    <property type="entry name" value="D-isomer_DH_CS"/>
</dbReference>
<proteinExistence type="predicted"/>
<name>A0ABR4FPY4_9EURO</name>
<accession>A0ABR4FPY4</accession>
<dbReference type="PANTHER" id="PTHR43333:SF1">
    <property type="entry name" value="D-ISOMER SPECIFIC 2-HYDROXYACID DEHYDROGENASE NAD-BINDING DOMAIN-CONTAINING PROTEIN"/>
    <property type="match status" value="1"/>
</dbReference>
<feature type="domain" description="D-isomer specific 2-hydroxyacid dehydrogenase NAD-binding" evidence="3">
    <location>
        <begin position="127"/>
        <end position="299"/>
    </location>
</feature>
<reference evidence="4 5" key="1">
    <citation type="submission" date="2024-07" db="EMBL/GenBank/DDBJ databases">
        <title>Section-level genome sequencing and comparative genomics of Aspergillus sections Usti and Cavernicolus.</title>
        <authorList>
            <consortium name="Lawrence Berkeley National Laboratory"/>
            <person name="Nybo J.L."/>
            <person name="Vesth T.C."/>
            <person name="Theobald S."/>
            <person name="Frisvad J.C."/>
            <person name="Larsen T.O."/>
            <person name="Kjaerboelling I."/>
            <person name="Rothschild-Mancinelli K."/>
            <person name="Lyhne E.K."/>
            <person name="Kogle M.E."/>
            <person name="Barry K."/>
            <person name="Clum A."/>
            <person name="Na H."/>
            <person name="Ledsgaard L."/>
            <person name="Lin J."/>
            <person name="Lipzen A."/>
            <person name="Kuo A."/>
            <person name="Riley R."/>
            <person name="Mondo S."/>
            <person name="Labutti K."/>
            <person name="Haridas S."/>
            <person name="Pangalinan J."/>
            <person name="Salamov A.A."/>
            <person name="Simmons B.A."/>
            <person name="Magnuson J.K."/>
            <person name="Chen J."/>
            <person name="Drula E."/>
            <person name="Henrissat B."/>
            <person name="Wiebenga A."/>
            <person name="Lubbers R.J."/>
            <person name="Gomes A.C."/>
            <person name="Makela M.R."/>
            <person name="Stajich J."/>
            <person name="Grigoriev I.V."/>
            <person name="Mortensen U.H."/>
            <person name="De Vries R.P."/>
            <person name="Baker S.E."/>
            <person name="Andersen M.R."/>
        </authorList>
    </citation>
    <scope>NUCLEOTIDE SEQUENCE [LARGE SCALE GENOMIC DNA]</scope>
    <source>
        <strain evidence="4 5">CBS 209.92</strain>
    </source>
</reference>
<dbReference type="CDD" id="cd05300">
    <property type="entry name" value="2-Hacid_dh_1"/>
    <property type="match status" value="1"/>
</dbReference>
<dbReference type="InterPro" id="IPR036291">
    <property type="entry name" value="NAD(P)-bd_dom_sf"/>
</dbReference>
<evidence type="ECO:0000256" key="1">
    <source>
        <dbReference type="ARBA" id="ARBA00023002"/>
    </source>
</evidence>
<dbReference type="EMBL" id="JBFTWV010000148">
    <property type="protein sequence ID" value="KAL2785313.1"/>
    <property type="molecule type" value="Genomic_DNA"/>
</dbReference>
<evidence type="ECO:0000259" key="3">
    <source>
        <dbReference type="Pfam" id="PF02826"/>
    </source>
</evidence>
<evidence type="ECO:0000313" key="5">
    <source>
        <dbReference type="Proteomes" id="UP001610563"/>
    </source>
</evidence>
<evidence type="ECO:0000256" key="2">
    <source>
        <dbReference type="ARBA" id="ARBA00023027"/>
    </source>
</evidence>
<dbReference type="Proteomes" id="UP001610563">
    <property type="component" value="Unassembled WGS sequence"/>
</dbReference>
<dbReference type="PROSITE" id="PS00671">
    <property type="entry name" value="D_2_HYDROXYACID_DH_3"/>
    <property type="match status" value="1"/>
</dbReference>
<sequence length="343" mass="37774">MARLQEGQTVLCTVDWAPHEISQLREAFKPAELIHCNKHDTATIQRTLADAHVAILASDITPDMLSVESQNLTWIHCDHAGLEKSACPEIFDRGLIVTSSAGRSAPALAQHAFYFALSLAYDSRALLGRQEMREWRQESREELRLRGCLYGRRLGILGFGNTGKEIAALGRAFGMHVTVLRRRKMRDLDEEVPPTVDIMLSTEGGDTVDGLLGCDVVMLAASLTDSTHHLFGAREFNLMKSSAIIVNIGRGSLIDESALAAALNAGEIAGAGLDVFEVEPLPVESPLWGLPNVLITPHSTPGMPDRTARSIEIICGNIQRFRKGEPMLNQLRRDDIYTKRKMI</sequence>
<comment type="caution">
    <text evidence="4">The sequence shown here is derived from an EMBL/GenBank/DDBJ whole genome shotgun (WGS) entry which is preliminary data.</text>
</comment>
<dbReference type="SUPFAM" id="SSF52283">
    <property type="entry name" value="Formate/glycerate dehydrogenase catalytic domain-like"/>
    <property type="match status" value="1"/>
</dbReference>
<dbReference type="SUPFAM" id="SSF51735">
    <property type="entry name" value="NAD(P)-binding Rossmann-fold domains"/>
    <property type="match status" value="1"/>
</dbReference>
<evidence type="ECO:0000313" key="4">
    <source>
        <dbReference type="EMBL" id="KAL2785313.1"/>
    </source>
</evidence>
<gene>
    <name evidence="4" type="ORF">BJX66DRAFT_343208</name>
</gene>
<dbReference type="PANTHER" id="PTHR43333">
    <property type="entry name" value="2-HACID_DH_C DOMAIN-CONTAINING PROTEIN"/>
    <property type="match status" value="1"/>
</dbReference>
<organism evidence="4 5">
    <name type="scientific">Aspergillus keveii</name>
    <dbReference type="NCBI Taxonomy" id="714993"/>
    <lineage>
        <taxon>Eukaryota</taxon>
        <taxon>Fungi</taxon>
        <taxon>Dikarya</taxon>
        <taxon>Ascomycota</taxon>
        <taxon>Pezizomycotina</taxon>
        <taxon>Eurotiomycetes</taxon>
        <taxon>Eurotiomycetidae</taxon>
        <taxon>Eurotiales</taxon>
        <taxon>Aspergillaceae</taxon>
        <taxon>Aspergillus</taxon>
        <taxon>Aspergillus subgen. Nidulantes</taxon>
    </lineage>
</organism>
<dbReference type="InterPro" id="IPR006140">
    <property type="entry name" value="D-isomer_DH_NAD-bd"/>
</dbReference>
<dbReference type="Gene3D" id="3.40.50.720">
    <property type="entry name" value="NAD(P)-binding Rossmann-like Domain"/>
    <property type="match status" value="2"/>
</dbReference>
<keyword evidence="1" id="KW-0560">Oxidoreductase</keyword>
<dbReference type="Pfam" id="PF02826">
    <property type="entry name" value="2-Hacid_dh_C"/>
    <property type="match status" value="1"/>
</dbReference>
<keyword evidence="2" id="KW-0520">NAD</keyword>
<protein>
    <submittedName>
        <fullName evidence="4">D-isomer specific 2-hydroxyacid dehydrogenase</fullName>
    </submittedName>
</protein>